<name>A0A9Q3US05_9FLAO</name>
<dbReference type="Proteomes" id="UP000603715">
    <property type="component" value="Unassembled WGS sequence"/>
</dbReference>
<proteinExistence type="predicted"/>
<evidence type="ECO:0000313" key="1">
    <source>
        <dbReference type="EMBL" id="MBD3905225.1"/>
    </source>
</evidence>
<reference evidence="1" key="3">
    <citation type="submission" date="2024-05" db="EMBL/GenBank/DDBJ databases">
        <title>Description of novel Chryseobacterium sp. strain C-2.</title>
        <authorList>
            <person name="Saticioglu I.B."/>
        </authorList>
    </citation>
    <scope>NUCLEOTIDE SEQUENCE</scope>
    <source>
        <strain evidence="1">C-2</strain>
    </source>
</reference>
<keyword evidence="3" id="KW-1185">Reference proteome</keyword>
<dbReference type="EMBL" id="JACXXP010000012">
    <property type="protein sequence ID" value="MBD3905225.1"/>
    <property type="molecule type" value="Genomic_DNA"/>
</dbReference>
<sequence length="277" mass="32507">MKKVAFIIILSITSFVQGQTNRFFYEAKFKEDSTQTEHQKVFMVLDINPDETKYYDNTFLEKDSINKANGSQNTNWTSQIPVTRKKNSNKNINYTFIDDQLYSYPTEDLIQWKLSDKTKKYLHFDLQQATANFGGRKWTAWFTKEIPLSEGPYKFTGLPGLIVLLEDDLNQYGFALVKSKKLEKTYDTSNFLEARYGNKPLPISEKMYLKKALEYYNDPLQEIRTDMKNGTVKSYEDGGKHYTKPEELVPLIREEQEYIRQNNNPIELNKAIKYPVK</sequence>
<comment type="caution">
    <text evidence="2">The sequence shown here is derived from an EMBL/GenBank/DDBJ whole genome shotgun (WGS) entry which is preliminary data.</text>
</comment>
<dbReference type="NCBIfam" id="TIGR01200">
    <property type="entry name" value="GLPGLI"/>
    <property type="match status" value="1"/>
</dbReference>
<dbReference type="InterPro" id="IPR005901">
    <property type="entry name" value="GLPGLI"/>
</dbReference>
<protein>
    <submittedName>
        <fullName evidence="2">GLPGLI family protein</fullName>
    </submittedName>
</protein>
<dbReference type="EMBL" id="JAJJML010000001">
    <property type="protein sequence ID" value="MCC9034069.1"/>
    <property type="molecule type" value="Genomic_DNA"/>
</dbReference>
<dbReference type="Pfam" id="PF09697">
    <property type="entry name" value="Porph_ging"/>
    <property type="match status" value="1"/>
</dbReference>
<dbReference type="Proteomes" id="UP001107960">
    <property type="component" value="Unassembled WGS sequence"/>
</dbReference>
<organism evidence="2 4">
    <name type="scientific">Chryseobacterium muglaense</name>
    <dbReference type="NCBI Taxonomy" id="2893752"/>
    <lineage>
        <taxon>Bacteria</taxon>
        <taxon>Pseudomonadati</taxon>
        <taxon>Bacteroidota</taxon>
        <taxon>Flavobacteriia</taxon>
        <taxon>Flavobacteriales</taxon>
        <taxon>Weeksellaceae</taxon>
        <taxon>Chryseobacterium group</taxon>
        <taxon>Chryseobacterium</taxon>
    </lineage>
</organism>
<evidence type="ECO:0000313" key="2">
    <source>
        <dbReference type="EMBL" id="MCC9034069.1"/>
    </source>
</evidence>
<accession>A0A9Q3US05</accession>
<evidence type="ECO:0000313" key="3">
    <source>
        <dbReference type="Proteomes" id="UP000603715"/>
    </source>
</evidence>
<reference evidence="2" key="1">
    <citation type="submission" date="2021-11" db="EMBL/GenBank/DDBJ databases">
        <title>Description of novel Chryseobacterium species.</title>
        <authorList>
            <person name="Saticioglu I.B."/>
            <person name="Ay H."/>
            <person name="Altun S."/>
            <person name="Duman M."/>
        </authorList>
    </citation>
    <scope>NUCLEOTIDE SEQUENCE</scope>
    <source>
        <strain evidence="2">C-39</strain>
    </source>
</reference>
<gene>
    <name evidence="1" type="ORF">IEW27_11570</name>
    <name evidence="2" type="ORF">LNP80_07330</name>
</gene>
<reference evidence="3" key="2">
    <citation type="submission" date="2023-07" db="EMBL/GenBank/DDBJ databases">
        <title>Description of novel Chryseobacterium sp. strain C-2.</title>
        <authorList>
            <person name="Saticioglu I.B."/>
        </authorList>
    </citation>
    <scope>NUCLEOTIDE SEQUENCE [LARGE SCALE GENOMIC DNA]</scope>
    <source>
        <strain evidence="3">C-2</strain>
    </source>
</reference>
<dbReference type="AlphaFoldDB" id="A0A9Q3US05"/>
<evidence type="ECO:0000313" key="4">
    <source>
        <dbReference type="Proteomes" id="UP001107960"/>
    </source>
</evidence>
<dbReference type="RefSeq" id="WP_191179726.1">
    <property type="nucleotide sequence ID" value="NZ_JACXXP010000012.1"/>
</dbReference>